<gene>
    <name evidence="6" type="ORF">ACHAWO_009026</name>
</gene>
<dbReference type="SUPFAM" id="SSF81799">
    <property type="entry name" value="Putative methyltransferase TM0872, insert domain"/>
    <property type="match status" value="1"/>
</dbReference>
<evidence type="ECO:0000313" key="6">
    <source>
        <dbReference type="EMBL" id="KAL3778932.1"/>
    </source>
</evidence>
<keyword evidence="4" id="KW-0949">S-adenosyl-L-methionine</keyword>
<comment type="similarity">
    <text evidence="1">Belongs to the methyltransferase superfamily. RsmH family.</text>
</comment>
<evidence type="ECO:0000256" key="5">
    <source>
        <dbReference type="SAM" id="MobiDB-lite"/>
    </source>
</evidence>
<keyword evidence="3" id="KW-0808">Transferase</keyword>
<dbReference type="GO" id="GO:0008168">
    <property type="term" value="F:methyltransferase activity"/>
    <property type="evidence" value="ECO:0007669"/>
    <property type="project" value="UniProtKB-KW"/>
</dbReference>
<evidence type="ECO:0000256" key="1">
    <source>
        <dbReference type="ARBA" id="ARBA00010396"/>
    </source>
</evidence>
<organism evidence="6 7">
    <name type="scientific">Cyclotella atomus</name>
    <dbReference type="NCBI Taxonomy" id="382360"/>
    <lineage>
        <taxon>Eukaryota</taxon>
        <taxon>Sar</taxon>
        <taxon>Stramenopiles</taxon>
        <taxon>Ochrophyta</taxon>
        <taxon>Bacillariophyta</taxon>
        <taxon>Coscinodiscophyceae</taxon>
        <taxon>Thalassiosirophycidae</taxon>
        <taxon>Stephanodiscales</taxon>
        <taxon>Stephanodiscaceae</taxon>
        <taxon>Cyclotella</taxon>
    </lineage>
</organism>
<reference evidence="6 7" key="1">
    <citation type="submission" date="2024-10" db="EMBL/GenBank/DDBJ databases">
        <title>Updated reference genomes for cyclostephanoid diatoms.</title>
        <authorList>
            <person name="Roberts W.R."/>
            <person name="Alverson A.J."/>
        </authorList>
    </citation>
    <scope>NUCLEOTIDE SEQUENCE [LARGE SCALE GENOMIC DNA]</scope>
    <source>
        <strain evidence="6 7">AJA010-31</strain>
    </source>
</reference>
<protein>
    <submittedName>
        <fullName evidence="6">Uncharacterized protein</fullName>
    </submittedName>
</protein>
<dbReference type="GO" id="GO:0032259">
    <property type="term" value="P:methylation"/>
    <property type="evidence" value="ECO:0007669"/>
    <property type="project" value="UniProtKB-KW"/>
</dbReference>
<keyword evidence="2" id="KW-0489">Methyltransferase</keyword>
<evidence type="ECO:0000256" key="2">
    <source>
        <dbReference type="ARBA" id="ARBA00022603"/>
    </source>
</evidence>
<dbReference type="InterPro" id="IPR023397">
    <property type="entry name" value="SAM-dep_MeTrfase_MraW_recog"/>
</dbReference>
<dbReference type="PANTHER" id="PTHR11265">
    <property type="entry name" value="S-ADENOSYL-METHYLTRANSFERASE MRAW"/>
    <property type="match status" value="1"/>
</dbReference>
<dbReference type="Proteomes" id="UP001530400">
    <property type="component" value="Unassembled WGS sequence"/>
</dbReference>
<dbReference type="Gene3D" id="3.40.50.150">
    <property type="entry name" value="Vaccinia Virus protein VP39"/>
    <property type="match status" value="2"/>
</dbReference>
<evidence type="ECO:0000256" key="3">
    <source>
        <dbReference type="ARBA" id="ARBA00022679"/>
    </source>
</evidence>
<dbReference type="SUPFAM" id="SSF53335">
    <property type="entry name" value="S-adenosyl-L-methionine-dependent methyltransferases"/>
    <property type="match status" value="1"/>
</dbReference>
<comment type="caution">
    <text evidence="6">The sequence shown here is derived from an EMBL/GenBank/DDBJ whole genome shotgun (WGS) entry which is preliminary data.</text>
</comment>
<feature type="compositionally biased region" description="Polar residues" evidence="5">
    <location>
        <begin position="123"/>
        <end position="149"/>
    </location>
</feature>
<dbReference type="InterPro" id="IPR029063">
    <property type="entry name" value="SAM-dependent_MTases_sf"/>
</dbReference>
<dbReference type="Gene3D" id="1.10.150.170">
    <property type="entry name" value="Putative methyltransferase TM0872, insert domain"/>
    <property type="match status" value="2"/>
</dbReference>
<proteinExistence type="inferred from homology"/>
<dbReference type="EMBL" id="JALLPJ020000964">
    <property type="protein sequence ID" value="KAL3778932.1"/>
    <property type="molecule type" value="Genomic_DNA"/>
</dbReference>
<dbReference type="Pfam" id="PF01795">
    <property type="entry name" value="Methyltransf_5"/>
    <property type="match status" value="1"/>
</dbReference>
<evidence type="ECO:0000256" key="4">
    <source>
        <dbReference type="ARBA" id="ARBA00022691"/>
    </source>
</evidence>
<accession>A0ABD3NSV6</accession>
<dbReference type="PANTHER" id="PTHR11265:SF0">
    <property type="entry name" value="12S RRNA N4-METHYLCYTIDINE METHYLTRANSFERASE"/>
    <property type="match status" value="1"/>
</dbReference>
<name>A0ABD3NSV6_9STRA</name>
<keyword evidence="7" id="KW-1185">Reference proteome</keyword>
<dbReference type="InterPro" id="IPR002903">
    <property type="entry name" value="RsmH"/>
</dbReference>
<feature type="region of interest" description="Disordered" evidence="5">
    <location>
        <begin position="123"/>
        <end position="151"/>
    </location>
</feature>
<dbReference type="AlphaFoldDB" id="A0ABD3NSV6"/>
<sequence length="438" mass="49475">MMRPLSRCLPKLQTPSRTLAAQQHNCSCHRIHTTATARSSAKRKQLLKPAQIESLHIPVMKDEVIHLWAGNNGGNNYLIDGTVGFGGHSLAAMETGAKVMGIDRDSHVLKMAKRRFDAAIDDQTSSSADINGTESTNDSSEADTDTTNKPYALHHGSYADISPELLQSHSFPSKVDGILLDLGMNTHQIENPSRGFTFRKQGPLDMRFDANGLHRNEVGGSLSAYEVVNTYTVDELASIFDRHADEPYAHQIAQAIVNWRNEKKKRAGIISTLELRYIIEETITKHCNTQHRSTHQKDKFLRYKQIWSTNTKERVRIATKPMQRLIQLYEQDKVKHANHVMRCFQAIRIETNDELNHLNFFLSNLSNIHNVLTTGARLVTIAFQPGEDSLVQCSMEKMVDTGEFRWLTPIEEGLRPTLDEVKVNGKSRTARLRAVEEK</sequence>
<evidence type="ECO:0000313" key="7">
    <source>
        <dbReference type="Proteomes" id="UP001530400"/>
    </source>
</evidence>